<feature type="coiled-coil region" evidence="1">
    <location>
        <begin position="38"/>
        <end position="65"/>
    </location>
</feature>
<accession>A0ABR1JGD9</accession>
<keyword evidence="3" id="KW-1185">Reference proteome</keyword>
<gene>
    <name evidence="2" type="ORF">VKT23_008433</name>
</gene>
<sequence>MSFSQHDLRLDLVGKEERAWLLESGIPEAELDIYVRTRKRIRARKRKQQRNKEYYERNKEEILAKASARRQM</sequence>
<organism evidence="2 3">
    <name type="scientific">Marasmiellus scandens</name>
    <dbReference type="NCBI Taxonomy" id="2682957"/>
    <lineage>
        <taxon>Eukaryota</taxon>
        <taxon>Fungi</taxon>
        <taxon>Dikarya</taxon>
        <taxon>Basidiomycota</taxon>
        <taxon>Agaricomycotina</taxon>
        <taxon>Agaricomycetes</taxon>
        <taxon>Agaricomycetidae</taxon>
        <taxon>Agaricales</taxon>
        <taxon>Marasmiineae</taxon>
        <taxon>Omphalotaceae</taxon>
        <taxon>Marasmiellus</taxon>
    </lineage>
</organism>
<comment type="caution">
    <text evidence="2">The sequence shown here is derived from an EMBL/GenBank/DDBJ whole genome shotgun (WGS) entry which is preliminary data.</text>
</comment>
<proteinExistence type="predicted"/>
<evidence type="ECO:0000256" key="1">
    <source>
        <dbReference type="SAM" id="Coils"/>
    </source>
</evidence>
<evidence type="ECO:0000313" key="2">
    <source>
        <dbReference type="EMBL" id="KAK7461258.1"/>
    </source>
</evidence>
<dbReference type="EMBL" id="JBANRG010000013">
    <property type="protein sequence ID" value="KAK7461258.1"/>
    <property type="molecule type" value="Genomic_DNA"/>
</dbReference>
<reference evidence="2 3" key="1">
    <citation type="submission" date="2024-01" db="EMBL/GenBank/DDBJ databases">
        <title>A draft genome for the cacao thread blight pathogen Marasmiellus scandens.</title>
        <authorList>
            <person name="Baruah I.K."/>
            <person name="Leung J."/>
            <person name="Bukari Y."/>
            <person name="Amoako-Attah I."/>
            <person name="Meinhardt L.W."/>
            <person name="Bailey B.A."/>
            <person name="Cohen S.P."/>
        </authorList>
    </citation>
    <scope>NUCLEOTIDE SEQUENCE [LARGE SCALE GENOMIC DNA]</scope>
    <source>
        <strain evidence="2 3">GH-19</strain>
    </source>
</reference>
<dbReference type="Proteomes" id="UP001498398">
    <property type="component" value="Unassembled WGS sequence"/>
</dbReference>
<keyword evidence="1" id="KW-0175">Coiled coil</keyword>
<protein>
    <submittedName>
        <fullName evidence="2">Uncharacterized protein</fullName>
    </submittedName>
</protein>
<evidence type="ECO:0000313" key="3">
    <source>
        <dbReference type="Proteomes" id="UP001498398"/>
    </source>
</evidence>
<name>A0ABR1JGD9_9AGAR</name>